<dbReference type="EMBL" id="JBEDUW010000003">
    <property type="protein sequence ID" value="KAK9937558.1"/>
    <property type="molecule type" value="Genomic_DNA"/>
</dbReference>
<dbReference type="PANTHER" id="PTHR37732">
    <property type="entry name" value="OS08G0104400 PROTEIN"/>
    <property type="match status" value="1"/>
</dbReference>
<organism evidence="2 3">
    <name type="scientific">Rubus argutus</name>
    <name type="common">Southern blackberry</name>
    <dbReference type="NCBI Taxonomy" id="59490"/>
    <lineage>
        <taxon>Eukaryota</taxon>
        <taxon>Viridiplantae</taxon>
        <taxon>Streptophyta</taxon>
        <taxon>Embryophyta</taxon>
        <taxon>Tracheophyta</taxon>
        <taxon>Spermatophyta</taxon>
        <taxon>Magnoliopsida</taxon>
        <taxon>eudicotyledons</taxon>
        <taxon>Gunneridae</taxon>
        <taxon>Pentapetalae</taxon>
        <taxon>rosids</taxon>
        <taxon>fabids</taxon>
        <taxon>Rosales</taxon>
        <taxon>Rosaceae</taxon>
        <taxon>Rosoideae</taxon>
        <taxon>Rosoideae incertae sedis</taxon>
        <taxon>Rubus</taxon>
    </lineage>
</organism>
<comment type="caution">
    <text evidence="2">The sequence shown here is derived from an EMBL/GenBank/DDBJ whole genome shotgun (WGS) entry which is preliminary data.</text>
</comment>
<protein>
    <recommendedName>
        <fullName evidence="4">Seed maturation protein</fullName>
    </recommendedName>
</protein>
<keyword evidence="3" id="KW-1185">Reference proteome</keyword>
<proteinExistence type="predicted"/>
<name>A0AAW1XNM0_RUBAR</name>
<feature type="region of interest" description="Disordered" evidence="1">
    <location>
        <begin position="33"/>
        <end position="99"/>
    </location>
</feature>
<evidence type="ECO:0008006" key="4">
    <source>
        <dbReference type="Google" id="ProtNLM"/>
    </source>
</evidence>
<sequence>MAQSKDDIKYGTSQSRLNKDEAVRIAYKHGTPLEGGKIAESEPVDLFPGAHQISMRTEPPHGHDDPIRQQDDSNNQSQMRRDPADDIQAGQESYTNSAS</sequence>
<accession>A0AAW1XNM0</accession>
<feature type="compositionally biased region" description="Basic and acidic residues" evidence="1">
    <location>
        <begin position="58"/>
        <end position="71"/>
    </location>
</feature>
<dbReference type="AlphaFoldDB" id="A0AAW1XNM0"/>
<dbReference type="InterPro" id="IPR044984">
    <property type="entry name" value="SMP1"/>
</dbReference>
<dbReference type="GO" id="GO:0010162">
    <property type="term" value="P:seed dormancy process"/>
    <property type="evidence" value="ECO:0007669"/>
    <property type="project" value="InterPro"/>
</dbReference>
<dbReference type="PANTHER" id="PTHR37732:SF2">
    <property type="entry name" value="SEED MATURATION PROTEIN 1"/>
    <property type="match status" value="1"/>
</dbReference>
<evidence type="ECO:0000256" key="1">
    <source>
        <dbReference type="SAM" id="MobiDB-lite"/>
    </source>
</evidence>
<reference evidence="2 3" key="1">
    <citation type="journal article" date="2023" name="G3 (Bethesda)">
        <title>A chromosome-length genome assembly and annotation of blackberry (Rubus argutus, cv. 'Hillquist').</title>
        <authorList>
            <person name="Bruna T."/>
            <person name="Aryal R."/>
            <person name="Dudchenko O."/>
            <person name="Sargent D.J."/>
            <person name="Mead D."/>
            <person name="Buti M."/>
            <person name="Cavallini A."/>
            <person name="Hytonen T."/>
            <person name="Andres J."/>
            <person name="Pham M."/>
            <person name="Weisz D."/>
            <person name="Mascagni F."/>
            <person name="Usai G."/>
            <person name="Natali L."/>
            <person name="Bassil N."/>
            <person name="Fernandez G.E."/>
            <person name="Lomsadze A."/>
            <person name="Armour M."/>
            <person name="Olukolu B."/>
            <person name="Poorten T."/>
            <person name="Britton C."/>
            <person name="Davik J."/>
            <person name="Ashrafi H."/>
            <person name="Aiden E.L."/>
            <person name="Borodovsky M."/>
            <person name="Worthington M."/>
        </authorList>
    </citation>
    <scope>NUCLEOTIDE SEQUENCE [LARGE SCALE GENOMIC DNA]</scope>
    <source>
        <strain evidence="2">PI 553951</strain>
    </source>
</reference>
<gene>
    <name evidence="2" type="ORF">M0R45_014337</name>
</gene>
<evidence type="ECO:0000313" key="2">
    <source>
        <dbReference type="EMBL" id="KAK9937558.1"/>
    </source>
</evidence>
<evidence type="ECO:0000313" key="3">
    <source>
        <dbReference type="Proteomes" id="UP001457282"/>
    </source>
</evidence>
<feature type="compositionally biased region" description="Polar residues" evidence="1">
    <location>
        <begin position="90"/>
        <end position="99"/>
    </location>
</feature>
<dbReference type="Proteomes" id="UP001457282">
    <property type="component" value="Unassembled WGS sequence"/>
</dbReference>